<evidence type="ECO:0000256" key="4">
    <source>
        <dbReference type="ARBA" id="ARBA00022853"/>
    </source>
</evidence>
<evidence type="ECO:0000256" key="5">
    <source>
        <dbReference type="ARBA" id="ARBA00023204"/>
    </source>
</evidence>
<evidence type="ECO:0000256" key="3">
    <source>
        <dbReference type="ARBA" id="ARBA00022763"/>
    </source>
</evidence>
<evidence type="ECO:0000313" key="14">
    <source>
        <dbReference type="Proteomes" id="UP000777482"/>
    </source>
</evidence>
<feature type="compositionally biased region" description="Low complexity" evidence="9">
    <location>
        <begin position="342"/>
        <end position="373"/>
    </location>
</feature>
<dbReference type="InterPro" id="IPR001005">
    <property type="entry name" value="SANT/Myb"/>
</dbReference>
<dbReference type="EMBL" id="PUHQ01000012">
    <property type="protein sequence ID" value="KAG0664784.1"/>
    <property type="molecule type" value="Genomic_DNA"/>
</dbReference>
<dbReference type="GO" id="GO:0005634">
    <property type="term" value="C:nucleus"/>
    <property type="evidence" value="ECO:0007669"/>
    <property type="project" value="UniProtKB-SubCell"/>
</dbReference>
<accession>A0A9P6W610</accession>
<evidence type="ECO:0000256" key="1">
    <source>
        <dbReference type="ARBA" id="ARBA00004123"/>
    </source>
</evidence>
<dbReference type="InterPro" id="IPR009057">
    <property type="entry name" value="Homeodomain-like_sf"/>
</dbReference>
<feature type="domain" description="Myb-like" evidence="10">
    <location>
        <begin position="894"/>
        <end position="945"/>
    </location>
</feature>
<name>A0A9P6W610_RHOMI</name>
<dbReference type="PROSITE" id="PS51204">
    <property type="entry name" value="HSA"/>
    <property type="match status" value="1"/>
</dbReference>
<feature type="compositionally biased region" description="Polar residues" evidence="9">
    <location>
        <begin position="1115"/>
        <end position="1130"/>
    </location>
</feature>
<dbReference type="SUPFAM" id="SSF46689">
    <property type="entry name" value="Homeodomain-like"/>
    <property type="match status" value="1"/>
</dbReference>
<dbReference type="GO" id="GO:0006281">
    <property type="term" value="P:DNA repair"/>
    <property type="evidence" value="ECO:0007669"/>
    <property type="project" value="UniProtKB-KW"/>
</dbReference>
<dbReference type="AlphaFoldDB" id="A0A9P6W610"/>
<feature type="region of interest" description="Disordered" evidence="9">
    <location>
        <begin position="1164"/>
        <end position="1183"/>
    </location>
</feature>
<feature type="region of interest" description="Disordered" evidence="9">
    <location>
        <begin position="295"/>
        <end position="373"/>
    </location>
</feature>
<evidence type="ECO:0000256" key="2">
    <source>
        <dbReference type="ARBA" id="ARBA00008913"/>
    </source>
</evidence>
<protein>
    <recommendedName>
        <fullName evidence="8">Vacuolar import and degradation protein 21</fullName>
    </recommendedName>
</protein>
<dbReference type="GO" id="GO:0035267">
    <property type="term" value="C:NuA4 histone acetyltransferase complex"/>
    <property type="evidence" value="ECO:0007669"/>
    <property type="project" value="TreeGrafter"/>
</dbReference>
<evidence type="ECO:0000259" key="12">
    <source>
        <dbReference type="PROSITE" id="PS51294"/>
    </source>
</evidence>
<dbReference type="Pfam" id="PF13921">
    <property type="entry name" value="Myb_DNA-bind_6"/>
    <property type="match status" value="1"/>
</dbReference>
<reference evidence="13 14" key="1">
    <citation type="submission" date="2020-11" db="EMBL/GenBank/DDBJ databases">
        <title>Kefir isolates.</title>
        <authorList>
            <person name="Marcisauskas S."/>
            <person name="Kim Y."/>
            <person name="Blasche S."/>
        </authorList>
    </citation>
    <scope>NUCLEOTIDE SEQUENCE [LARGE SCALE GENOMIC DNA]</scope>
    <source>
        <strain evidence="13 14">KR</strain>
    </source>
</reference>
<gene>
    <name evidence="13" type="ORF">C6P46_000921</name>
</gene>
<evidence type="ECO:0000256" key="8">
    <source>
        <dbReference type="ARBA" id="ARBA00029670"/>
    </source>
</evidence>
<evidence type="ECO:0000256" key="9">
    <source>
        <dbReference type="SAM" id="MobiDB-lite"/>
    </source>
</evidence>
<keyword evidence="3" id="KW-0227">DNA damage</keyword>
<feature type="compositionally biased region" description="Low complexity" evidence="9">
    <location>
        <begin position="1074"/>
        <end position="1111"/>
    </location>
</feature>
<feature type="domain" description="HSA" evidence="11">
    <location>
        <begin position="524"/>
        <end position="597"/>
    </location>
</feature>
<keyword evidence="6" id="KW-0539">Nucleus</keyword>
<feature type="region of interest" description="Disordered" evidence="9">
    <location>
        <begin position="576"/>
        <end position="651"/>
    </location>
</feature>
<dbReference type="PROSITE" id="PS50090">
    <property type="entry name" value="MYB_LIKE"/>
    <property type="match status" value="1"/>
</dbReference>
<feature type="compositionally biased region" description="Acidic residues" evidence="9">
    <location>
        <begin position="295"/>
        <end position="310"/>
    </location>
</feature>
<dbReference type="SMART" id="SM00717">
    <property type="entry name" value="SANT"/>
    <property type="match status" value="1"/>
</dbReference>
<keyword evidence="14" id="KW-1185">Reference proteome</keyword>
<evidence type="ECO:0000256" key="7">
    <source>
        <dbReference type="ARBA" id="ARBA00025178"/>
    </source>
</evidence>
<dbReference type="GO" id="GO:0003682">
    <property type="term" value="F:chromatin binding"/>
    <property type="evidence" value="ECO:0007669"/>
    <property type="project" value="TreeGrafter"/>
</dbReference>
<comment type="subcellular location">
    <subcellularLocation>
        <location evidence="1">Nucleus</location>
    </subcellularLocation>
</comment>
<feature type="region of interest" description="Disordered" evidence="9">
    <location>
        <begin position="1074"/>
        <end position="1147"/>
    </location>
</feature>
<comment type="function">
    <text evidence="7">Component of the NuA4 histone acetyltransferase complex which is involved in transcriptional activation of selected genes principally by acetylation of nucleosomal histone H4 and H2A. The NuA4 complex is also involved in DNA repair.</text>
</comment>
<dbReference type="PANTHER" id="PTHR46459:SF1">
    <property type="entry name" value="E1A-BINDING PROTEIN P400"/>
    <property type="match status" value="1"/>
</dbReference>
<evidence type="ECO:0000313" key="13">
    <source>
        <dbReference type="EMBL" id="KAG0664784.1"/>
    </source>
</evidence>
<keyword evidence="5" id="KW-0234">DNA repair</keyword>
<evidence type="ECO:0000259" key="11">
    <source>
        <dbReference type="PROSITE" id="PS51204"/>
    </source>
</evidence>
<feature type="region of interest" description="Disordered" evidence="9">
    <location>
        <begin position="963"/>
        <end position="986"/>
    </location>
</feature>
<comment type="caution">
    <text evidence="13">The sequence shown here is derived from an EMBL/GenBank/DDBJ whole genome shotgun (WGS) entry which is preliminary data.</text>
</comment>
<dbReference type="SMART" id="SM00573">
    <property type="entry name" value="HSA"/>
    <property type="match status" value="1"/>
</dbReference>
<dbReference type="Proteomes" id="UP000777482">
    <property type="component" value="Unassembled WGS sequence"/>
</dbReference>
<dbReference type="PROSITE" id="PS51294">
    <property type="entry name" value="HTH_MYB"/>
    <property type="match status" value="1"/>
</dbReference>
<keyword evidence="4" id="KW-0156">Chromatin regulator</keyword>
<feature type="compositionally biased region" description="Acidic residues" evidence="9">
    <location>
        <begin position="636"/>
        <end position="650"/>
    </location>
</feature>
<dbReference type="PANTHER" id="PTHR46459">
    <property type="entry name" value="E1A-BINDING PROTEIN P400-RELATED"/>
    <property type="match status" value="1"/>
</dbReference>
<sequence length="1183" mass="127460">MNYWGLNLETQSTLVPVAAADQRGSTPVTLLEISELSEAIVPVYAGGGGFGLRFRVEFSVERFWKATSNRIVEGQRIARDADERRRRGEATSLEPAFPPLVPPLRLHRAALQSVWLWPGPLHRPRVTLPTRCGPSHLDAVQSHGRGRCIGTALIGSSVPQANSSQQTDHAGVRTRAVRAREAKLEALAATREHQIAELFVAVRDKPKYTDFEAGLSGRKRRKLVDAAKDDQISLPGLEDFKRECASAESLRRLDIALPPLSPAPASEVDPSAERQAETVLAPLLADDLAARDVVVDDSEEDAEGEVDEDLPMAQAPGPTLTSNAQAGRTEKAPERQAPPTPSTSAAPQIALTAPSASPSVAPSPAPAAAGTAASTQSIAPALMQPTPSPVPSPAPAVADAPYFPPPVYSSQFGIHEVSSDYVEALPPVPGDVLRQRLNAALLLRASNKKASKSSAPQAVQPDLYKLHVRSQHMSAKSFLGPGKRVHNVLDTKEWEVGIDEMRAIRAFERIEELKAERKWSFRQPKKQRTGVVPKAHWDHVLDEMRWMQTDFRQERRWKVVTAYTIARDCRAYVRASPSDRSKLVVPTRPPRMLTDSEIEARMNGPLTSGDLPPAGADNLEPAGTGHGGEKDQDHNVDEDDQDAEGEPDDDAGVRVVAASASDAVKDAVPVASAPAGAGKAGGSAGDAATVTVAAPSSRSQAEANKVQSQAQHIQNLITFRNPIFDASVADTTISSSDLAFIRDSAASGGGGGGEKAESTKDDPFLGYDFAVLFPDLPLYSDFAIANDPSLARRVEDSSAWSGRLAQVTRLLEIKPTLVSTLQPGRTRTDKGWSPALIDALEDVKDSMSAGETPVPASASTLFAGRKPKDVATGELLVKPQEVPNAEIRATAILWLPEEDALLLALQKQYGLNWSLIAQVFNSTTHRPESDYRLAWDVYDRWDKLVGPGSKKLLPDGTEIVRPPPEWLPPVDRTGRPMPVIADGSKKKTRHAMIVEAMKKVQKKREGYAAKQPAAGFPRRINMAMHESHNIPPRPNWTPMEWSIYKAEQEAQKLRLRQQQQAQVQAAAAMRQQQAQQNAAGLQQSRPPSSLPPQIAAAHAAARASPTGSATALPGSPNTGHSSASPRNAPQQLGGHAPNQQLNGDQIAALQARQRELLQAQAQAIAAQRAAQQQQQQQQQAAGS</sequence>
<feature type="domain" description="HTH myb-type" evidence="12">
    <location>
        <begin position="894"/>
        <end position="949"/>
    </location>
</feature>
<evidence type="ECO:0000256" key="6">
    <source>
        <dbReference type="ARBA" id="ARBA00023242"/>
    </source>
</evidence>
<evidence type="ECO:0000259" key="10">
    <source>
        <dbReference type="PROSITE" id="PS50090"/>
    </source>
</evidence>
<organism evidence="13 14">
    <name type="scientific">Rhodotorula mucilaginosa</name>
    <name type="common">Yeast</name>
    <name type="synonym">Rhodotorula rubra</name>
    <dbReference type="NCBI Taxonomy" id="5537"/>
    <lineage>
        <taxon>Eukaryota</taxon>
        <taxon>Fungi</taxon>
        <taxon>Dikarya</taxon>
        <taxon>Basidiomycota</taxon>
        <taxon>Pucciniomycotina</taxon>
        <taxon>Microbotryomycetes</taxon>
        <taxon>Sporidiobolales</taxon>
        <taxon>Sporidiobolaceae</taxon>
        <taxon>Rhodotorula</taxon>
    </lineage>
</organism>
<proteinExistence type="inferred from homology"/>
<dbReference type="InterPro" id="IPR017930">
    <property type="entry name" value="Myb_dom"/>
</dbReference>
<dbReference type="OrthoDB" id="5364245at2759"/>
<dbReference type="Pfam" id="PF07529">
    <property type="entry name" value="HSA"/>
    <property type="match status" value="1"/>
</dbReference>
<dbReference type="InterPro" id="IPR014012">
    <property type="entry name" value="HSA_dom"/>
</dbReference>
<dbReference type="Gene3D" id="1.10.10.60">
    <property type="entry name" value="Homeodomain-like"/>
    <property type="match status" value="1"/>
</dbReference>
<dbReference type="GO" id="GO:0006325">
    <property type="term" value="P:chromatin organization"/>
    <property type="evidence" value="ECO:0007669"/>
    <property type="project" value="UniProtKB-KW"/>
</dbReference>
<dbReference type="CDD" id="cd00167">
    <property type="entry name" value="SANT"/>
    <property type="match status" value="1"/>
</dbReference>
<comment type="similarity">
    <text evidence="2">Belongs to the EAF1 family.</text>
</comment>